<evidence type="ECO:0000313" key="8">
    <source>
        <dbReference type="EMBL" id="KAK1658340.1"/>
    </source>
</evidence>
<gene>
    <name evidence="8" type="ORF">BDP55DRAFT_758996</name>
</gene>
<keyword evidence="5" id="KW-0539">Nucleus</keyword>
<comment type="subcellular location">
    <subcellularLocation>
        <location evidence="1">Nucleus</location>
    </subcellularLocation>
</comment>
<evidence type="ECO:0000256" key="5">
    <source>
        <dbReference type="ARBA" id="ARBA00023242"/>
    </source>
</evidence>
<keyword evidence="9" id="KW-1185">Reference proteome</keyword>
<organism evidence="8 9">
    <name type="scientific">Colletotrichum godetiae</name>
    <dbReference type="NCBI Taxonomy" id="1209918"/>
    <lineage>
        <taxon>Eukaryota</taxon>
        <taxon>Fungi</taxon>
        <taxon>Dikarya</taxon>
        <taxon>Ascomycota</taxon>
        <taxon>Pezizomycotina</taxon>
        <taxon>Sordariomycetes</taxon>
        <taxon>Hypocreomycetidae</taxon>
        <taxon>Glomerellales</taxon>
        <taxon>Glomerellaceae</taxon>
        <taxon>Colletotrichum</taxon>
        <taxon>Colletotrichum acutatum species complex</taxon>
    </lineage>
</organism>
<dbReference type="PANTHER" id="PTHR47338:SF20">
    <property type="entry name" value="ZN(II)2CYS6 TRANSCRIPTION FACTOR (EUROFUNG)"/>
    <property type="match status" value="1"/>
</dbReference>
<dbReference type="GO" id="GO:0008270">
    <property type="term" value="F:zinc ion binding"/>
    <property type="evidence" value="ECO:0007669"/>
    <property type="project" value="InterPro"/>
</dbReference>
<dbReference type="EMBL" id="JAHMHR010000075">
    <property type="protein sequence ID" value="KAK1658340.1"/>
    <property type="molecule type" value="Genomic_DNA"/>
</dbReference>
<keyword evidence="4" id="KW-0804">Transcription</keyword>
<dbReference type="GeneID" id="85465345"/>
<dbReference type="CDD" id="cd12148">
    <property type="entry name" value="fungal_TF_MHR"/>
    <property type="match status" value="1"/>
</dbReference>
<dbReference type="Proteomes" id="UP001224890">
    <property type="component" value="Unassembled WGS sequence"/>
</dbReference>
<dbReference type="InterPro" id="IPR007219">
    <property type="entry name" value="XnlR_reg_dom"/>
</dbReference>
<evidence type="ECO:0000256" key="4">
    <source>
        <dbReference type="ARBA" id="ARBA00023163"/>
    </source>
</evidence>
<dbReference type="GO" id="GO:0005634">
    <property type="term" value="C:nucleus"/>
    <property type="evidence" value="ECO:0007669"/>
    <property type="project" value="UniProtKB-SubCell"/>
</dbReference>
<dbReference type="GO" id="GO:0006351">
    <property type="term" value="P:DNA-templated transcription"/>
    <property type="evidence" value="ECO:0007669"/>
    <property type="project" value="InterPro"/>
</dbReference>
<dbReference type="GO" id="GO:0003677">
    <property type="term" value="F:DNA binding"/>
    <property type="evidence" value="ECO:0007669"/>
    <property type="project" value="InterPro"/>
</dbReference>
<evidence type="ECO:0000256" key="2">
    <source>
        <dbReference type="ARBA" id="ARBA00022723"/>
    </source>
</evidence>
<keyword evidence="3" id="KW-0805">Transcription regulation</keyword>
<protein>
    <recommendedName>
        <fullName evidence="7">Xylanolytic transcriptional activator regulatory domain-containing protein</fullName>
    </recommendedName>
</protein>
<feature type="region of interest" description="Disordered" evidence="6">
    <location>
        <begin position="86"/>
        <end position="124"/>
    </location>
</feature>
<accession>A0AAJ0A8A3</accession>
<evidence type="ECO:0000256" key="1">
    <source>
        <dbReference type="ARBA" id="ARBA00004123"/>
    </source>
</evidence>
<evidence type="ECO:0000259" key="7">
    <source>
        <dbReference type="SMART" id="SM00906"/>
    </source>
</evidence>
<feature type="compositionally biased region" description="Basic and acidic residues" evidence="6">
    <location>
        <begin position="86"/>
        <end position="104"/>
    </location>
</feature>
<reference evidence="8" key="1">
    <citation type="submission" date="2021-06" db="EMBL/GenBank/DDBJ databases">
        <title>Comparative genomics, transcriptomics and evolutionary studies reveal genomic signatures of adaptation to plant cell wall in hemibiotrophic fungi.</title>
        <authorList>
            <consortium name="DOE Joint Genome Institute"/>
            <person name="Baroncelli R."/>
            <person name="Diaz J.F."/>
            <person name="Benocci T."/>
            <person name="Peng M."/>
            <person name="Battaglia E."/>
            <person name="Haridas S."/>
            <person name="Andreopoulos W."/>
            <person name="Labutti K."/>
            <person name="Pangilinan J."/>
            <person name="Floch G.L."/>
            <person name="Makela M.R."/>
            <person name="Henrissat B."/>
            <person name="Grigoriev I.V."/>
            <person name="Crouch J.A."/>
            <person name="De Vries R.P."/>
            <person name="Sukno S.A."/>
            <person name="Thon M.R."/>
        </authorList>
    </citation>
    <scope>NUCLEOTIDE SEQUENCE</scope>
    <source>
        <strain evidence="8">CBS 193.32</strain>
    </source>
</reference>
<dbReference type="Pfam" id="PF04082">
    <property type="entry name" value="Fungal_trans"/>
    <property type="match status" value="1"/>
</dbReference>
<evidence type="ECO:0000313" key="9">
    <source>
        <dbReference type="Proteomes" id="UP001224890"/>
    </source>
</evidence>
<feature type="domain" description="Xylanolytic transcriptional activator regulatory" evidence="7">
    <location>
        <begin position="329"/>
        <end position="419"/>
    </location>
</feature>
<dbReference type="PANTHER" id="PTHR47338">
    <property type="entry name" value="ZN(II)2CYS6 TRANSCRIPTION FACTOR (EUROFUNG)-RELATED"/>
    <property type="match status" value="1"/>
</dbReference>
<dbReference type="SMART" id="SM00906">
    <property type="entry name" value="Fungal_trans"/>
    <property type="match status" value="1"/>
</dbReference>
<dbReference type="RefSeq" id="XP_060423104.1">
    <property type="nucleotide sequence ID" value="XM_060580819.1"/>
</dbReference>
<dbReference type="GO" id="GO:0000981">
    <property type="term" value="F:DNA-binding transcription factor activity, RNA polymerase II-specific"/>
    <property type="evidence" value="ECO:0007669"/>
    <property type="project" value="InterPro"/>
</dbReference>
<name>A0AAJ0A8A3_9PEZI</name>
<dbReference type="AlphaFoldDB" id="A0AAJ0A8A3"/>
<proteinExistence type="predicted"/>
<evidence type="ECO:0000256" key="3">
    <source>
        <dbReference type="ARBA" id="ARBA00023015"/>
    </source>
</evidence>
<evidence type="ECO:0000256" key="6">
    <source>
        <dbReference type="SAM" id="MobiDB-lite"/>
    </source>
</evidence>
<keyword evidence="2" id="KW-0479">Metal-binding</keyword>
<sequence length="661" mass="74190">MDGKEERAKGLVASALEICLSSHTFETPQVGRGWGSNTWRRQSQEVPIIHLSFSLPFSRATTPPPHSATSTYTIFAMLFDGSRIARAGDKRRRDEELPRGDRPHQVRRLHGSQHEPARPPSAADFADLRARVDAIEKGFSNNRHIPNGDDEGPMLTPSDKIHLIDDPDGRSSLSAMSRETQSQHINSAFPASAFLDGDCYHAESSLEELYQPIISIPEAVLSIVNENDKVKSACDEYFKTFHVWFRFISTKKQLKAPFAKNCKPDIIALALAMRLVTSNPDDGTCKELYDHTKGFLDILVAGGVVSLPVLQAMVLVALYEYCHAVYPAAWMSIGLCTRYIELVGVSWATSDTAFHGSTDTVALRRPTLWFETDNEERRRSWWAVFILDRLMSVGSKRPCAVPRPQEDMKLTMLDDDWESSDYDVLGDYEYDWYLEIPAERSGFSRLCEAALLTDRALVLSRIEGTLDQAHIEDTISHSKEILEWIDTVDQESKAPASTDLTLRLIGPRFAARSALFLCVKKLTLWVKVTPDGRFLVQPHYKDEEESRELKKIQKCSARVVWQTSLDVRNIAKALSNQLFDGENPIGNLAIISPFIFDAVYNASANLHRLSDDEAASQAGQSDILALTTFLDELSMRWGSAGEYRKMCARHLGTMQGLLTEN</sequence>
<comment type="caution">
    <text evidence="8">The sequence shown here is derived from an EMBL/GenBank/DDBJ whole genome shotgun (WGS) entry which is preliminary data.</text>
</comment>
<dbReference type="InterPro" id="IPR050815">
    <property type="entry name" value="TF_fung"/>
</dbReference>